<dbReference type="EMBL" id="BAABAL010000016">
    <property type="protein sequence ID" value="GAA4013095.1"/>
    <property type="molecule type" value="Genomic_DNA"/>
</dbReference>
<feature type="transmembrane region" description="Helical" evidence="1">
    <location>
        <begin position="312"/>
        <end position="329"/>
    </location>
</feature>
<keyword evidence="3" id="KW-1185">Reference proteome</keyword>
<feature type="transmembrane region" description="Helical" evidence="1">
    <location>
        <begin position="45"/>
        <end position="68"/>
    </location>
</feature>
<feature type="transmembrane region" description="Helical" evidence="1">
    <location>
        <begin position="284"/>
        <end position="305"/>
    </location>
</feature>
<reference evidence="3" key="1">
    <citation type="journal article" date="2019" name="Int. J. Syst. Evol. Microbiol.">
        <title>The Global Catalogue of Microorganisms (GCM) 10K type strain sequencing project: providing services to taxonomists for standard genome sequencing and annotation.</title>
        <authorList>
            <consortium name="The Broad Institute Genomics Platform"/>
            <consortium name="The Broad Institute Genome Sequencing Center for Infectious Disease"/>
            <person name="Wu L."/>
            <person name="Ma J."/>
        </authorList>
    </citation>
    <scope>NUCLEOTIDE SEQUENCE [LARGE SCALE GENOMIC DNA]</scope>
    <source>
        <strain evidence="3">JCM 17342</strain>
    </source>
</reference>
<evidence type="ECO:0000313" key="2">
    <source>
        <dbReference type="EMBL" id="GAA4013095.1"/>
    </source>
</evidence>
<keyword evidence="1" id="KW-1133">Transmembrane helix</keyword>
<organism evidence="2 3">
    <name type="scientific">Allokutzneria multivorans</name>
    <dbReference type="NCBI Taxonomy" id="1142134"/>
    <lineage>
        <taxon>Bacteria</taxon>
        <taxon>Bacillati</taxon>
        <taxon>Actinomycetota</taxon>
        <taxon>Actinomycetes</taxon>
        <taxon>Pseudonocardiales</taxon>
        <taxon>Pseudonocardiaceae</taxon>
        <taxon>Allokutzneria</taxon>
    </lineage>
</organism>
<feature type="transmembrane region" description="Helical" evidence="1">
    <location>
        <begin position="12"/>
        <end position="33"/>
    </location>
</feature>
<comment type="caution">
    <text evidence="2">The sequence shown here is derived from an EMBL/GenBank/DDBJ whole genome shotgun (WGS) entry which is preliminary data.</text>
</comment>
<name>A0ABP7SKM1_9PSEU</name>
<dbReference type="Proteomes" id="UP001501747">
    <property type="component" value="Unassembled WGS sequence"/>
</dbReference>
<proteinExistence type="predicted"/>
<feature type="transmembrane region" description="Helical" evidence="1">
    <location>
        <begin position="192"/>
        <end position="214"/>
    </location>
</feature>
<evidence type="ECO:0000256" key="1">
    <source>
        <dbReference type="SAM" id="Phobius"/>
    </source>
</evidence>
<protein>
    <submittedName>
        <fullName evidence="2">Uncharacterized protein</fullName>
    </submittedName>
</protein>
<feature type="transmembrane region" description="Helical" evidence="1">
    <location>
        <begin position="226"/>
        <end position="248"/>
    </location>
</feature>
<evidence type="ECO:0000313" key="3">
    <source>
        <dbReference type="Proteomes" id="UP001501747"/>
    </source>
</evidence>
<accession>A0ABP7SKM1</accession>
<keyword evidence="1" id="KW-0812">Transmembrane</keyword>
<gene>
    <name evidence="2" type="ORF">GCM10022247_39650</name>
</gene>
<feature type="transmembrane region" description="Helical" evidence="1">
    <location>
        <begin position="132"/>
        <end position="154"/>
    </location>
</feature>
<sequence length="377" mass="39721">MLGVIVVSRGFLAALVMGVIATVIAAAPATVLVGEDVRGSADVDWQPVLVAAVVAVVGALVCMGLRAVSTRRYLERAAATREVRWSPAFAYTLVIWLLLVSAGGFAFGSYLVFQSADAPVEPGSYRDNLTKYPLPLLFIGAALVAIGCAGYAALKYRRSNEFPVLEELGIARVVTPPGKLPKAEAFKVRTRFWIEGVIIDGLAFASGIVPRLLNGEKPADDELPKGLISIIGGPGIISFALLVAMFLLGWPARSSALDALRQPSSLAAIGMTGLGFAIGDQNQLAGSILATAGVILASATCLNIMDRGSQPWLGFVYFIGTYLLGYFMGQSGDPALPEGFSGWALAIGGAVFAAREGREHWRKWAALEPLRETPNAG</sequence>
<feature type="transmembrane region" description="Helical" evidence="1">
    <location>
        <begin position="335"/>
        <end position="354"/>
    </location>
</feature>
<keyword evidence="1" id="KW-0472">Membrane</keyword>
<feature type="transmembrane region" description="Helical" evidence="1">
    <location>
        <begin position="89"/>
        <end position="112"/>
    </location>
</feature>
<feature type="transmembrane region" description="Helical" evidence="1">
    <location>
        <begin position="260"/>
        <end position="278"/>
    </location>
</feature>